<keyword evidence="4" id="KW-1185">Reference proteome</keyword>
<name>A0ABP7HS91_9ACTN</name>
<dbReference type="EMBL" id="BAABAH010000001">
    <property type="protein sequence ID" value="GAA3801764.1"/>
    <property type="molecule type" value="Genomic_DNA"/>
</dbReference>
<sequence length="162" mass="16746">MTAPALTAPSYDDVRAVTDEVWTTLLGEAAPLIDRLVPVGTPFDSVGVWSAAVTVSGGWEGSVTVELTTYVAGALTTTMLDLPHDAEVSDADVADAVGELVNMLGGNVKSLMPGPSVLSLPSVAAGRAAFSSDAREVARVEATWDGEPVRVTVHNSTGETHR</sequence>
<accession>A0ABP7HS91</accession>
<dbReference type="Proteomes" id="UP001501821">
    <property type="component" value="Unassembled WGS sequence"/>
</dbReference>
<dbReference type="Pfam" id="PF13690">
    <property type="entry name" value="CheX"/>
    <property type="match status" value="1"/>
</dbReference>
<evidence type="ECO:0000313" key="4">
    <source>
        <dbReference type="Proteomes" id="UP001501821"/>
    </source>
</evidence>
<proteinExistence type="predicted"/>
<evidence type="ECO:0000256" key="1">
    <source>
        <dbReference type="ARBA" id="ARBA00022500"/>
    </source>
</evidence>
<gene>
    <name evidence="3" type="ORF">GCM10022242_00890</name>
</gene>
<protein>
    <recommendedName>
        <fullName evidence="2">Chemotaxis phosphatase CheX-like domain-containing protein</fullName>
    </recommendedName>
</protein>
<feature type="domain" description="Chemotaxis phosphatase CheX-like" evidence="2">
    <location>
        <begin position="50"/>
        <end position="129"/>
    </location>
</feature>
<dbReference type="RefSeq" id="WP_344771786.1">
    <property type="nucleotide sequence ID" value="NZ_BAABAH010000001.1"/>
</dbReference>
<evidence type="ECO:0000259" key="2">
    <source>
        <dbReference type="Pfam" id="PF13690"/>
    </source>
</evidence>
<evidence type="ECO:0000313" key="3">
    <source>
        <dbReference type="EMBL" id="GAA3801764.1"/>
    </source>
</evidence>
<dbReference type="Gene3D" id="3.40.1550.10">
    <property type="entry name" value="CheC-like"/>
    <property type="match status" value="1"/>
</dbReference>
<keyword evidence="1" id="KW-0145">Chemotaxis</keyword>
<dbReference type="InterPro" id="IPR028976">
    <property type="entry name" value="CheC-like_sf"/>
</dbReference>
<organism evidence="3 4">
    <name type="scientific">Nocardioides panacisoli</name>
    <dbReference type="NCBI Taxonomy" id="627624"/>
    <lineage>
        <taxon>Bacteria</taxon>
        <taxon>Bacillati</taxon>
        <taxon>Actinomycetota</taxon>
        <taxon>Actinomycetes</taxon>
        <taxon>Propionibacteriales</taxon>
        <taxon>Nocardioidaceae</taxon>
        <taxon>Nocardioides</taxon>
    </lineage>
</organism>
<comment type="caution">
    <text evidence="3">The sequence shown here is derived from an EMBL/GenBank/DDBJ whole genome shotgun (WGS) entry which is preliminary data.</text>
</comment>
<dbReference type="SUPFAM" id="SSF103039">
    <property type="entry name" value="CheC-like"/>
    <property type="match status" value="1"/>
</dbReference>
<reference evidence="4" key="1">
    <citation type="journal article" date="2019" name="Int. J. Syst. Evol. Microbiol.">
        <title>The Global Catalogue of Microorganisms (GCM) 10K type strain sequencing project: providing services to taxonomists for standard genome sequencing and annotation.</title>
        <authorList>
            <consortium name="The Broad Institute Genomics Platform"/>
            <consortium name="The Broad Institute Genome Sequencing Center for Infectious Disease"/>
            <person name="Wu L."/>
            <person name="Ma J."/>
        </authorList>
    </citation>
    <scope>NUCLEOTIDE SEQUENCE [LARGE SCALE GENOMIC DNA]</scope>
    <source>
        <strain evidence="4">JCM 16953</strain>
    </source>
</reference>
<dbReference type="InterPro" id="IPR028051">
    <property type="entry name" value="CheX-like_dom"/>
</dbReference>